<evidence type="ECO:0000256" key="1">
    <source>
        <dbReference type="ARBA" id="ARBA00022737"/>
    </source>
</evidence>
<name>A0AAV9MU02_9EURO</name>
<feature type="region of interest" description="Disordered" evidence="2">
    <location>
        <begin position="831"/>
        <end position="850"/>
    </location>
</feature>
<dbReference type="GeneID" id="89978431"/>
<dbReference type="Proteomes" id="UP001358417">
    <property type="component" value="Unassembled WGS sequence"/>
</dbReference>
<dbReference type="GO" id="GO:0003824">
    <property type="term" value="F:catalytic activity"/>
    <property type="evidence" value="ECO:0007669"/>
    <property type="project" value="InterPro"/>
</dbReference>
<dbReference type="Gene3D" id="3.40.50.300">
    <property type="entry name" value="P-loop containing nucleotide triphosphate hydrolases"/>
    <property type="match status" value="1"/>
</dbReference>
<dbReference type="RefSeq" id="XP_064700545.1">
    <property type="nucleotide sequence ID" value="XM_064853810.1"/>
</dbReference>
<dbReference type="Gene3D" id="3.40.50.1580">
    <property type="entry name" value="Nucleoside phosphorylase domain"/>
    <property type="match status" value="1"/>
</dbReference>
<dbReference type="Pfam" id="PF25053">
    <property type="entry name" value="DUF7791"/>
    <property type="match status" value="1"/>
</dbReference>
<reference evidence="5 6" key="1">
    <citation type="submission" date="2023-08" db="EMBL/GenBank/DDBJ databases">
        <title>Black Yeasts Isolated from many extreme environments.</title>
        <authorList>
            <person name="Coleine C."/>
            <person name="Stajich J.E."/>
            <person name="Selbmann L."/>
        </authorList>
    </citation>
    <scope>NUCLEOTIDE SEQUENCE [LARGE SCALE GENOMIC DNA]</scope>
    <source>
        <strain evidence="5 6">CCFEE 5792</strain>
    </source>
</reference>
<evidence type="ECO:0000256" key="2">
    <source>
        <dbReference type="SAM" id="MobiDB-lite"/>
    </source>
</evidence>
<evidence type="ECO:0000313" key="6">
    <source>
        <dbReference type="Proteomes" id="UP001358417"/>
    </source>
</evidence>
<accession>A0AAV9MU02</accession>
<gene>
    <name evidence="5" type="ORF">LTR84_010273</name>
</gene>
<dbReference type="SUPFAM" id="SSF52540">
    <property type="entry name" value="P-loop containing nucleoside triphosphate hydrolases"/>
    <property type="match status" value="1"/>
</dbReference>
<feature type="domain" description="DUF7791" evidence="4">
    <location>
        <begin position="417"/>
        <end position="564"/>
    </location>
</feature>
<dbReference type="InterPro" id="IPR056693">
    <property type="entry name" value="DUF7791"/>
</dbReference>
<dbReference type="SUPFAM" id="SSF53167">
    <property type="entry name" value="Purine and uridine phosphorylases"/>
    <property type="match status" value="1"/>
</dbReference>
<evidence type="ECO:0000259" key="4">
    <source>
        <dbReference type="Pfam" id="PF25053"/>
    </source>
</evidence>
<evidence type="ECO:0008006" key="7">
    <source>
        <dbReference type="Google" id="ProtNLM"/>
    </source>
</evidence>
<dbReference type="EMBL" id="JAVRRD010000041">
    <property type="protein sequence ID" value="KAK5044901.1"/>
    <property type="molecule type" value="Genomic_DNA"/>
</dbReference>
<evidence type="ECO:0000313" key="5">
    <source>
        <dbReference type="EMBL" id="KAK5044901.1"/>
    </source>
</evidence>
<feature type="domain" description="Nephrocystin 3-like N-terminal" evidence="3">
    <location>
        <begin position="116"/>
        <end position="194"/>
    </location>
</feature>
<keyword evidence="1" id="KW-0677">Repeat</keyword>
<dbReference type="AlphaFoldDB" id="A0AAV9MU02"/>
<comment type="caution">
    <text evidence="5">The sequence shown here is derived from an EMBL/GenBank/DDBJ whole genome shotgun (WGS) entry which is preliminary data.</text>
</comment>
<protein>
    <recommendedName>
        <fullName evidence="7">NACHT domain-containing protein</fullName>
    </recommendedName>
</protein>
<proteinExistence type="predicted"/>
<evidence type="ECO:0000259" key="3">
    <source>
        <dbReference type="Pfam" id="PF24883"/>
    </source>
</evidence>
<keyword evidence="6" id="KW-1185">Reference proteome</keyword>
<dbReference type="Pfam" id="PF24883">
    <property type="entry name" value="NPHP3_N"/>
    <property type="match status" value="1"/>
</dbReference>
<sequence length="872" mass="98158">MARETALRNGHGLTAPNIDSSLLPQVHVGKIASGDVVLRDGAIRDKFIQENDVVGFEMEGAGVSFTFPTVVIKAGCDYADSHKKKNWQEWAAMTAASCAKAFLGQLQMGIAPNVRHVSAVIGKPGSGKSTLMRFIDRNLRELSRASATTGWTANAHILQASCYFWHGGSQDQRSLGGLLKSLVYQLYLQSPKTLFHAVSGRRRLDALMLVRRNRTFESEFGRGVTFSPSEGSLAGRQNPWTISELQHFLVTALQRKRSMQSGLEKATKYVLLIDGLDEYDGTDLECQTMVKLLVSLAREHVQICLSSRPWVVFKVAFAKYPELRLEDLTRKDIETFVNGNLQSDENFQQLKVLKSDLVKIVSDMIIVKANGVFLWVRLVVADVLRLARDGCKVNQLLDILNSGPPDLEALFTRIIESVNPLYHEEASIFPQVALCKLDWKSEGRLFDGPPVDLLHFCGEDITPNFVSGSNFQPINLNDEAAFRMRLAILDRLLTSRCMGLLEWHCNDALNPFVPRRVDFMHRTVSDYLLTEEGQGILSRFGDGLFDAHLFRCNTLVADVIALSQLPLSKLTHLTRLRLVHCFFGQVEQRASNEVMFDAFDVLISALQLDETKWEELNANLDSTHEYSSTLLVRATTAWQKDKSNILSLAIILGWEKYVMKRLTTSLLRRKMGRPLLDYALIPGSDIDISPNVNVVNHLLLTGANPNEEFQGASLWVRYLMSFQDFGVCDMTVNLETLMLLGQHGAARHVSECEVRSLFREDLLPDDRPITLPEVLKQYRVQQLPGTTGKYYDTLDLLEAIGRTRRSASGFRFEGRDRDLFETCWPRTSVEAGSARRGKSSKNKERYKRRDPAVTKISNCPMNVDRDSEFNIG</sequence>
<organism evidence="5 6">
    <name type="scientific">Exophiala bonariae</name>
    <dbReference type="NCBI Taxonomy" id="1690606"/>
    <lineage>
        <taxon>Eukaryota</taxon>
        <taxon>Fungi</taxon>
        <taxon>Dikarya</taxon>
        <taxon>Ascomycota</taxon>
        <taxon>Pezizomycotina</taxon>
        <taxon>Eurotiomycetes</taxon>
        <taxon>Chaetothyriomycetidae</taxon>
        <taxon>Chaetothyriales</taxon>
        <taxon>Herpotrichiellaceae</taxon>
        <taxon>Exophiala</taxon>
    </lineage>
</organism>
<dbReference type="InterPro" id="IPR035994">
    <property type="entry name" value="Nucleoside_phosphorylase_sf"/>
</dbReference>
<dbReference type="InterPro" id="IPR027417">
    <property type="entry name" value="P-loop_NTPase"/>
</dbReference>
<dbReference type="PANTHER" id="PTHR10039:SF5">
    <property type="entry name" value="NACHT DOMAIN-CONTAINING PROTEIN"/>
    <property type="match status" value="1"/>
</dbReference>
<feature type="compositionally biased region" description="Basic and acidic residues" evidence="2">
    <location>
        <begin position="841"/>
        <end position="850"/>
    </location>
</feature>
<dbReference type="InterPro" id="IPR056884">
    <property type="entry name" value="NPHP3-like_N"/>
</dbReference>
<dbReference type="GO" id="GO:0009116">
    <property type="term" value="P:nucleoside metabolic process"/>
    <property type="evidence" value="ECO:0007669"/>
    <property type="project" value="InterPro"/>
</dbReference>
<dbReference type="PANTHER" id="PTHR10039">
    <property type="entry name" value="AMELOGENIN"/>
    <property type="match status" value="1"/>
</dbReference>